<dbReference type="EMBL" id="CM046399">
    <property type="protein sequence ID" value="KAI8526938.1"/>
    <property type="molecule type" value="Genomic_DNA"/>
</dbReference>
<comment type="caution">
    <text evidence="1">The sequence shown here is derived from an EMBL/GenBank/DDBJ whole genome shotgun (WGS) entry which is preliminary data.</text>
</comment>
<name>A0ACC0LDW4_RHOML</name>
<protein>
    <submittedName>
        <fullName evidence="1">Uncharacterized protein</fullName>
    </submittedName>
</protein>
<dbReference type="Proteomes" id="UP001062846">
    <property type="component" value="Chromosome 12"/>
</dbReference>
<reference evidence="1" key="1">
    <citation type="submission" date="2022-02" db="EMBL/GenBank/DDBJ databases">
        <title>Plant Genome Project.</title>
        <authorList>
            <person name="Zhang R.-G."/>
        </authorList>
    </citation>
    <scope>NUCLEOTIDE SEQUENCE</scope>
    <source>
        <strain evidence="1">AT1</strain>
    </source>
</reference>
<gene>
    <name evidence="1" type="ORF">RHMOL_Rhmol12G0037700</name>
</gene>
<evidence type="ECO:0000313" key="2">
    <source>
        <dbReference type="Proteomes" id="UP001062846"/>
    </source>
</evidence>
<keyword evidence="2" id="KW-1185">Reference proteome</keyword>
<sequence>MACLGRILGREEREDLQSDDEVTIDANEDYETFANRGLGLLNPEVLYKTGFWTSRTGFIRHHREVQVSCLANDVVNLDLIDKESTRTLVRNKEHRFMHLGLVVIGIKGKGLVRKELGRKTLVSLYDGRFINASDAMIGVTEVDMNENKGIFCCRPGFFMTIEDFSNHAVKIGIQTKGYEDMKEGENLSVCIGFIGTCLTSCAVKYKLRKIKEVVDRMGSKGIKMIRPLKLISAEELAGLGWDIEKFVERNSDSVPEQASSDI</sequence>
<organism evidence="1 2">
    <name type="scientific">Rhododendron molle</name>
    <name type="common">Chinese azalea</name>
    <name type="synonym">Azalea mollis</name>
    <dbReference type="NCBI Taxonomy" id="49168"/>
    <lineage>
        <taxon>Eukaryota</taxon>
        <taxon>Viridiplantae</taxon>
        <taxon>Streptophyta</taxon>
        <taxon>Embryophyta</taxon>
        <taxon>Tracheophyta</taxon>
        <taxon>Spermatophyta</taxon>
        <taxon>Magnoliopsida</taxon>
        <taxon>eudicotyledons</taxon>
        <taxon>Gunneridae</taxon>
        <taxon>Pentapetalae</taxon>
        <taxon>asterids</taxon>
        <taxon>Ericales</taxon>
        <taxon>Ericaceae</taxon>
        <taxon>Ericoideae</taxon>
        <taxon>Rhodoreae</taxon>
        <taxon>Rhododendron</taxon>
    </lineage>
</organism>
<proteinExistence type="predicted"/>
<evidence type="ECO:0000313" key="1">
    <source>
        <dbReference type="EMBL" id="KAI8526938.1"/>
    </source>
</evidence>
<accession>A0ACC0LDW4</accession>